<organism evidence="8 9">
    <name type="scientific">candidate division WOR-1 bacterium RIFOXYC2_FULL_46_14</name>
    <dbReference type="NCBI Taxonomy" id="1802587"/>
    <lineage>
        <taxon>Bacteria</taxon>
        <taxon>Bacillati</taxon>
        <taxon>Saganbacteria</taxon>
    </lineage>
</organism>
<dbReference type="InterPro" id="IPR011006">
    <property type="entry name" value="CheY-like_superfamily"/>
</dbReference>
<dbReference type="Pfam" id="PF00072">
    <property type="entry name" value="Response_reg"/>
    <property type="match status" value="1"/>
</dbReference>
<keyword evidence="1 6" id="KW-0597">Phosphoprotein</keyword>
<dbReference type="AlphaFoldDB" id="A0A1F4U601"/>
<evidence type="ECO:0000256" key="2">
    <source>
        <dbReference type="ARBA" id="ARBA00023012"/>
    </source>
</evidence>
<dbReference type="Proteomes" id="UP000179242">
    <property type="component" value="Unassembled WGS sequence"/>
</dbReference>
<name>A0A1F4U601_UNCSA</name>
<dbReference type="CDD" id="cd17574">
    <property type="entry name" value="REC_OmpR"/>
    <property type="match status" value="1"/>
</dbReference>
<reference evidence="8 9" key="1">
    <citation type="journal article" date="2016" name="Nat. Commun.">
        <title>Thousands of microbial genomes shed light on interconnected biogeochemical processes in an aquifer system.</title>
        <authorList>
            <person name="Anantharaman K."/>
            <person name="Brown C.T."/>
            <person name="Hug L.A."/>
            <person name="Sharon I."/>
            <person name="Castelle C.J."/>
            <person name="Probst A.J."/>
            <person name="Thomas B.C."/>
            <person name="Singh A."/>
            <person name="Wilkins M.J."/>
            <person name="Karaoz U."/>
            <person name="Brodie E.L."/>
            <person name="Williams K.H."/>
            <person name="Hubbard S.S."/>
            <person name="Banfield J.F."/>
        </authorList>
    </citation>
    <scope>NUCLEOTIDE SEQUENCE [LARGE SCALE GENOMIC DNA]</scope>
</reference>
<feature type="domain" description="Response regulatory" evidence="7">
    <location>
        <begin position="6"/>
        <end position="125"/>
    </location>
</feature>
<dbReference type="InterPro" id="IPR001789">
    <property type="entry name" value="Sig_transdc_resp-reg_receiver"/>
</dbReference>
<dbReference type="Gene3D" id="3.40.50.2300">
    <property type="match status" value="1"/>
</dbReference>
<evidence type="ECO:0000313" key="9">
    <source>
        <dbReference type="Proteomes" id="UP000179242"/>
    </source>
</evidence>
<keyword evidence="5" id="KW-0804">Transcription</keyword>
<protein>
    <recommendedName>
        <fullName evidence="7">Response regulatory domain-containing protein</fullName>
    </recommendedName>
</protein>
<comment type="caution">
    <text evidence="8">The sequence shown here is derived from an EMBL/GenBank/DDBJ whole genome shotgun (WGS) entry which is preliminary data.</text>
</comment>
<evidence type="ECO:0000259" key="7">
    <source>
        <dbReference type="PROSITE" id="PS50110"/>
    </source>
</evidence>
<dbReference type="InterPro" id="IPR050595">
    <property type="entry name" value="Bact_response_regulator"/>
</dbReference>
<evidence type="ECO:0000256" key="6">
    <source>
        <dbReference type="PROSITE-ProRule" id="PRU00169"/>
    </source>
</evidence>
<keyword evidence="2" id="KW-0902">Two-component regulatory system</keyword>
<dbReference type="FunFam" id="3.40.50.2300:FF:000001">
    <property type="entry name" value="DNA-binding response regulator PhoB"/>
    <property type="match status" value="1"/>
</dbReference>
<evidence type="ECO:0000256" key="1">
    <source>
        <dbReference type="ARBA" id="ARBA00022553"/>
    </source>
</evidence>
<sequence length="129" mass="14284">MNVIRKILVVEDEEHVLSLIAGRFAAGGYEVIGAGDGDEAIEKYNQENPDLVILDVMIPKLDGYSVAKRIRESEQSTGKRATSIIMLTARTGAKDGRAGYESGANIYLKKPFDPEKLFELVVYHLDNKQ</sequence>
<dbReference type="EMBL" id="MEUJ01000004">
    <property type="protein sequence ID" value="OGC40331.1"/>
    <property type="molecule type" value="Genomic_DNA"/>
</dbReference>
<keyword evidence="3" id="KW-0805">Transcription regulation</keyword>
<dbReference type="PANTHER" id="PTHR44591:SF3">
    <property type="entry name" value="RESPONSE REGULATORY DOMAIN-CONTAINING PROTEIN"/>
    <property type="match status" value="1"/>
</dbReference>
<evidence type="ECO:0000256" key="5">
    <source>
        <dbReference type="ARBA" id="ARBA00023163"/>
    </source>
</evidence>
<evidence type="ECO:0000256" key="4">
    <source>
        <dbReference type="ARBA" id="ARBA00023125"/>
    </source>
</evidence>
<keyword evidence="4" id="KW-0238">DNA-binding</keyword>
<dbReference type="SMART" id="SM00448">
    <property type="entry name" value="REC"/>
    <property type="match status" value="1"/>
</dbReference>
<dbReference type="GO" id="GO:0003677">
    <property type="term" value="F:DNA binding"/>
    <property type="evidence" value="ECO:0007669"/>
    <property type="project" value="UniProtKB-KW"/>
</dbReference>
<evidence type="ECO:0000313" key="8">
    <source>
        <dbReference type="EMBL" id="OGC40331.1"/>
    </source>
</evidence>
<dbReference type="PANTHER" id="PTHR44591">
    <property type="entry name" value="STRESS RESPONSE REGULATOR PROTEIN 1"/>
    <property type="match status" value="1"/>
</dbReference>
<feature type="modified residue" description="4-aspartylphosphate" evidence="6">
    <location>
        <position position="55"/>
    </location>
</feature>
<dbReference type="GO" id="GO:0000160">
    <property type="term" value="P:phosphorelay signal transduction system"/>
    <property type="evidence" value="ECO:0007669"/>
    <property type="project" value="UniProtKB-KW"/>
</dbReference>
<gene>
    <name evidence="8" type="ORF">A2438_03570</name>
</gene>
<accession>A0A1F4U601</accession>
<proteinExistence type="predicted"/>
<dbReference type="PROSITE" id="PS50110">
    <property type="entry name" value="RESPONSE_REGULATORY"/>
    <property type="match status" value="1"/>
</dbReference>
<evidence type="ECO:0000256" key="3">
    <source>
        <dbReference type="ARBA" id="ARBA00023015"/>
    </source>
</evidence>
<dbReference type="SUPFAM" id="SSF52172">
    <property type="entry name" value="CheY-like"/>
    <property type="match status" value="1"/>
</dbReference>